<reference evidence="2 3" key="1">
    <citation type="submission" date="2021-06" db="EMBL/GenBank/DDBJ databases">
        <authorList>
            <person name="Lee D.H."/>
        </authorList>
    </citation>
    <scope>NUCLEOTIDE SEQUENCE [LARGE SCALE GENOMIC DNA]</scope>
    <source>
        <strain evidence="2 3">MMS21-HV4-11</strain>
    </source>
</reference>
<protein>
    <recommendedName>
        <fullName evidence="4">SxtJ</fullName>
    </recommendedName>
</protein>
<gene>
    <name evidence="2" type="ORF">KQ910_03820</name>
</gene>
<keyword evidence="1" id="KW-0472">Membrane</keyword>
<keyword evidence="3" id="KW-1185">Reference proteome</keyword>
<evidence type="ECO:0000313" key="3">
    <source>
        <dbReference type="Proteomes" id="UP000727907"/>
    </source>
</evidence>
<evidence type="ECO:0000256" key="1">
    <source>
        <dbReference type="SAM" id="Phobius"/>
    </source>
</evidence>
<keyword evidence="1" id="KW-0812">Transmembrane</keyword>
<feature type="transmembrane region" description="Helical" evidence="1">
    <location>
        <begin position="93"/>
        <end position="114"/>
    </location>
</feature>
<feature type="transmembrane region" description="Helical" evidence="1">
    <location>
        <begin position="23"/>
        <end position="41"/>
    </location>
</feature>
<dbReference type="Pfam" id="PF19588">
    <property type="entry name" value="SxtJ"/>
    <property type="match status" value="1"/>
</dbReference>
<accession>A0ABS6IE47</accession>
<proteinExistence type="predicted"/>
<dbReference type="InterPro" id="IPR045781">
    <property type="entry name" value="SxtJ"/>
</dbReference>
<name>A0ABS6IE47_9HYPH</name>
<organism evidence="2 3">
    <name type="scientific">Reyranella humidisoli</name>
    <dbReference type="NCBI Taxonomy" id="2849149"/>
    <lineage>
        <taxon>Bacteria</taxon>
        <taxon>Pseudomonadati</taxon>
        <taxon>Pseudomonadota</taxon>
        <taxon>Alphaproteobacteria</taxon>
        <taxon>Hyphomicrobiales</taxon>
        <taxon>Reyranellaceae</taxon>
        <taxon>Reyranella</taxon>
    </lineage>
</organism>
<evidence type="ECO:0000313" key="2">
    <source>
        <dbReference type="EMBL" id="MBU8872873.1"/>
    </source>
</evidence>
<keyword evidence="1" id="KW-1133">Transmembrane helix</keyword>
<dbReference type="Proteomes" id="UP000727907">
    <property type="component" value="Unassembled WGS sequence"/>
</dbReference>
<feature type="transmembrane region" description="Helical" evidence="1">
    <location>
        <begin position="53"/>
        <end position="73"/>
    </location>
</feature>
<dbReference type="EMBL" id="JAHOPB010000001">
    <property type="protein sequence ID" value="MBU8872873.1"/>
    <property type="molecule type" value="Genomic_DNA"/>
</dbReference>
<sequence>MATSQLHEDFSREEHVKAGTDRGFGFVFAGFFGILTAINLWNHGMEKGAAWKWMLPVAAAFLVVALVYPRALGPLNRLWLKFGLLLYKVMNPLILGLLFFVTIMPIGLVMRAFGKDFLRLKLDRNAKTYWIERAPPGPPPQSMRNQF</sequence>
<dbReference type="RefSeq" id="WP_216957153.1">
    <property type="nucleotide sequence ID" value="NZ_JAHOPB010000001.1"/>
</dbReference>
<evidence type="ECO:0008006" key="4">
    <source>
        <dbReference type="Google" id="ProtNLM"/>
    </source>
</evidence>
<comment type="caution">
    <text evidence="2">The sequence shown here is derived from an EMBL/GenBank/DDBJ whole genome shotgun (WGS) entry which is preliminary data.</text>
</comment>